<dbReference type="InterPro" id="IPR006664">
    <property type="entry name" value="OMP_bac"/>
</dbReference>
<evidence type="ECO:0000256" key="4">
    <source>
        <dbReference type="PROSITE-ProRule" id="PRU00473"/>
    </source>
</evidence>
<sequence>MKKLIVFLSIIAFTGCATVDQQTGEQNPNKTGKGAGIGAIAGAVLGAAVSSKSDRGRGAVTGAVLGAAVGGGVGHYMDKQEKELREKLKDSGVQVNRQGNDLNLIMPGNITFAVGKSDIRSDFYSVLNSVAQALKQYDQTTVRISGFTDSTGPLSFNQRLSEERANSVRTYLLAQGVASERIDSAGYGPANPIASNASEDGRQANRRVEIKLIPIQQ</sequence>
<keyword evidence="5" id="KW-0732">Signal</keyword>
<evidence type="ECO:0000313" key="7">
    <source>
        <dbReference type="EMBL" id="GGY65504.1"/>
    </source>
</evidence>
<dbReference type="Proteomes" id="UP000619761">
    <property type="component" value="Unassembled WGS sequence"/>
</dbReference>
<dbReference type="InterPro" id="IPR050330">
    <property type="entry name" value="Bact_OuterMem_StrucFunc"/>
</dbReference>
<evidence type="ECO:0000256" key="5">
    <source>
        <dbReference type="SAM" id="SignalP"/>
    </source>
</evidence>
<feature type="domain" description="OmpA-like" evidence="6">
    <location>
        <begin position="99"/>
        <end position="216"/>
    </location>
</feature>
<evidence type="ECO:0000259" key="6">
    <source>
        <dbReference type="PROSITE" id="PS51123"/>
    </source>
</evidence>
<keyword evidence="7" id="KW-0449">Lipoprotein</keyword>
<dbReference type="InterPro" id="IPR039567">
    <property type="entry name" value="Gly-zipper"/>
</dbReference>
<proteinExistence type="predicted"/>
<evidence type="ECO:0000256" key="2">
    <source>
        <dbReference type="ARBA" id="ARBA00023136"/>
    </source>
</evidence>
<dbReference type="PANTHER" id="PTHR30329:SF21">
    <property type="entry name" value="LIPOPROTEIN YIAD-RELATED"/>
    <property type="match status" value="1"/>
</dbReference>
<dbReference type="InterPro" id="IPR036737">
    <property type="entry name" value="OmpA-like_sf"/>
</dbReference>
<keyword evidence="3" id="KW-0998">Cell outer membrane</keyword>
<protein>
    <submittedName>
        <fullName evidence="7">OmpA family lipoprotein</fullName>
    </submittedName>
</protein>
<name>A0ABQ3ARD0_9GAMM</name>
<feature type="signal peptide" evidence="5">
    <location>
        <begin position="1"/>
        <end position="19"/>
    </location>
</feature>
<dbReference type="InterPro" id="IPR006690">
    <property type="entry name" value="OMPA-like_CS"/>
</dbReference>
<dbReference type="PRINTS" id="PR01023">
    <property type="entry name" value="NAFLGMOTY"/>
</dbReference>
<gene>
    <name evidence="7" type="ORF">GCM10011613_06710</name>
</gene>
<keyword evidence="8" id="KW-1185">Reference proteome</keyword>
<dbReference type="Gene3D" id="3.30.1330.60">
    <property type="entry name" value="OmpA-like domain"/>
    <property type="match status" value="1"/>
</dbReference>
<dbReference type="PRINTS" id="PR01021">
    <property type="entry name" value="OMPADOMAIN"/>
</dbReference>
<dbReference type="Pfam" id="PF00691">
    <property type="entry name" value="OmpA"/>
    <property type="match status" value="1"/>
</dbReference>
<comment type="caution">
    <text evidence="7">The sequence shown here is derived from an EMBL/GenBank/DDBJ whole genome shotgun (WGS) entry which is preliminary data.</text>
</comment>
<dbReference type="PROSITE" id="PS01068">
    <property type="entry name" value="OMPA_1"/>
    <property type="match status" value="1"/>
</dbReference>
<comment type="subcellular location">
    <subcellularLocation>
        <location evidence="1">Cell outer membrane</location>
    </subcellularLocation>
</comment>
<dbReference type="PANTHER" id="PTHR30329">
    <property type="entry name" value="STATOR ELEMENT OF FLAGELLAR MOTOR COMPLEX"/>
    <property type="match status" value="1"/>
</dbReference>
<dbReference type="Pfam" id="PF13488">
    <property type="entry name" value="Gly-zipper_Omp"/>
    <property type="match status" value="1"/>
</dbReference>
<dbReference type="InterPro" id="IPR006665">
    <property type="entry name" value="OmpA-like"/>
</dbReference>
<evidence type="ECO:0000256" key="3">
    <source>
        <dbReference type="ARBA" id="ARBA00023237"/>
    </source>
</evidence>
<dbReference type="SUPFAM" id="SSF103088">
    <property type="entry name" value="OmpA-like"/>
    <property type="match status" value="1"/>
</dbReference>
<evidence type="ECO:0000256" key="1">
    <source>
        <dbReference type="ARBA" id="ARBA00004442"/>
    </source>
</evidence>
<dbReference type="RefSeq" id="WP_189416051.1">
    <property type="nucleotide sequence ID" value="NZ_BMYZ01000001.1"/>
</dbReference>
<accession>A0ABQ3ARD0</accession>
<dbReference type="EMBL" id="BMYZ01000001">
    <property type="protein sequence ID" value="GGY65504.1"/>
    <property type="molecule type" value="Genomic_DNA"/>
</dbReference>
<organism evidence="7 8">
    <name type="scientific">Cellvibrio zantedeschiae</name>
    <dbReference type="NCBI Taxonomy" id="1237077"/>
    <lineage>
        <taxon>Bacteria</taxon>
        <taxon>Pseudomonadati</taxon>
        <taxon>Pseudomonadota</taxon>
        <taxon>Gammaproteobacteria</taxon>
        <taxon>Cellvibrionales</taxon>
        <taxon>Cellvibrionaceae</taxon>
        <taxon>Cellvibrio</taxon>
    </lineage>
</organism>
<evidence type="ECO:0000313" key="8">
    <source>
        <dbReference type="Proteomes" id="UP000619761"/>
    </source>
</evidence>
<dbReference type="PROSITE" id="PS51123">
    <property type="entry name" value="OMPA_2"/>
    <property type="match status" value="1"/>
</dbReference>
<reference evidence="8" key="1">
    <citation type="journal article" date="2019" name="Int. J. Syst. Evol. Microbiol.">
        <title>The Global Catalogue of Microorganisms (GCM) 10K type strain sequencing project: providing services to taxonomists for standard genome sequencing and annotation.</title>
        <authorList>
            <consortium name="The Broad Institute Genomics Platform"/>
            <consortium name="The Broad Institute Genome Sequencing Center for Infectious Disease"/>
            <person name="Wu L."/>
            <person name="Ma J."/>
        </authorList>
    </citation>
    <scope>NUCLEOTIDE SEQUENCE [LARGE SCALE GENOMIC DNA]</scope>
    <source>
        <strain evidence="8">KCTC 32239</strain>
    </source>
</reference>
<dbReference type="PROSITE" id="PS51257">
    <property type="entry name" value="PROKAR_LIPOPROTEIN"/>
    <property type="match status" value="1"/>
</dbReference>
<dbReference type="CDD" id="cd07185">
    <property type="entry name" value="OmpA_C-like"/>
    <property type="match status" value="1"/>
</dbReference>
<feature type="chain" id="PRO_5045983606" evidence="5">
    <location>
        <begin position="20"/>
        <end position="217"/>
    </location>
</feature>
<keyword evidence="2 4" id="KW-0472">Membrane</keyword>